<dbReference type="GO" id="GO:0016020">
    <property type="term" value="C:membrane"/>
    <property type="evidence" value="ECO:0007669"/>
    <property type="project" value="UniProtKB-SubCell"/>
</dbReference>
<feature type="domain" description="Major facilitator superfamily (MFS) profile" evidence="5">
    <location>
        <begin position="55"/>
        <end position="510"/>
    </location>
</feature>
<gene>
    <name evidence="6" type="ORF">H2204_010079</name>
</gene>
<keyword evidence="7" id="KW-1185">Reference proteome</keyword>
<feature type="transmembrane region" description="Helical" evidence="4">
    <location>
        <begin position="102"/>
        <end position="124"/>
    </location>
</feature>
<feature type="transmembrane region" description="Helical" evidence="4">
    <location>
        <begin position="162"/>
        <end position="182"/>
    </location>
</feature>
<dbReference type="Proteomes" id="UP001172681">
    <property type="component" value="Unassembled WGS sequence"/>
</dbReference>
<dbReference type="EMBL" id="JAPDRN010000083">
    <property type="protein sequence ID" value="KAJ9626128.1"/>
    <property type="molecule type" value="Genomic_DNA"/>
</dbReference>
<keyword evidence="4" id="KW-0812">Transmembrane</keyword>
<dbReference type="PANTHER" id="PTHR11360:SF284">
    <property type="entry name" value="EG:103B4.3 PROTEIN-RELATED"/>
    <property type="match status" value="1"/>
</dbReference>
<protein>
    <recommendedName>
        <fullName evidence="5">Major facilitator superfamily (MFS) profile domain-containing protein</fullName>
    </recommendedName>
</protein>
<accession>A0AA38XWT8</accession>
<dbReference type="PROSITE" id="PS50850">
    <property type="entry name" value="MFS"/>
    <property type="match status" value="1"/>
</dbReference>
<dbReference type="InterPro" id="IPR036259">
    <property type="entry name" value="MFS_trans_sf"/>
</dbReference>
<comment type="subcellular location">
    <subcellularLocation>
        <location evidence="1">Membrane</location>
        <topology evidence="1">Multi-pass membrane protein</topology>
    </subcellularLocation>
</comment>
<feature type="transmembrane region" description="Helical" evidence="4">
    <location>
        <begin position="453"/>
        <end position="472"/>
    </location>
</feature>
<dbReference type="SUPFAM" id="SSF103473">
    <property type="entry name" value="MFS general substrate transporter"/>
    <property type="match status" value="1"/>
</dbReference>
<name>A0AA38XWT8_9EURO</name>
<dbReference type="PANTHER" id="PTHR11360">
    <property type="entry name" value="MONOCARBOXYLATE TRANSPORTER"/>
    <property type="match status" value="1"/>
</dbReference>
<feature type="transmembrane region" description="Helical" evidence="4">
    <location>
        <begin position="413"/>
        <end position="441"/>
    </location>
</feature>
<evidence type="ECO:0000313" key="7">
    <source>
        <dbReference type="Proteomes" id="UP001172681"/>
    </source>
</evidence>
<evidence type="ECO:0000256" key="1">
    <source>
        <dbReference type="ARBA" id="ARBA00004141"/>
    </source>
</evidence>
<evidence type="ECO:0000313" key="6">
    <source>
        <dbReference type="EMBL" id="KAJ9626128.1"/>
    </source>
</evidence>
<evidence type="ECO:0000256" key="4">
    <source>
        <dbReference type="SAM" id="Phobius"/>
    </source>
</evidence>
<feature type="transmembrane region" description="Helical" evidence="4">
    <location>
        <begin position="365"/>
        <end position="387"/>
    </location>
</feature>
<keyword evidence="4" id="KW-0472">Membrane</keyword>
<evidence type="ECO:0000259" key="5">
    <source>
        <dbReference type="PROSITE" id="PS50850"/>
    </source>
</evidence>
<evidence type="ECO:0000256" key="2">
    <source>
        <dbReference type="ARBA" id="ARBA00006727"/>
    </source>
</evidence>
<feature type="compositionally biased region" description="Polar residues" evidence="3">
    <location>
        <begin position="518"/>
        <end position="531"/>
    </location>
</feature>
<feature type="compositionally biased region" description="Polar residues" evidence="3">
    <location>
        <begin position="1"/>
        <end position="14"/>
    </location>
</feature>
<sequence>MGGSTGVENVSKTDSGVDLEESSPTSPAIVDNKNEATVDNEAIQRTVLKASNVRQIIIVLAGFTVTAMTCSIVFAFGVYQALYEDMSQNPDTPFTSTSSAEIGLIGTLALSLMTLGGPFAMTWAKLFSPQIVIGAGGVVFGIAFVLASFSQQPWQFALTQGLLAGVGTCMSYVPTTAVVPTWFDKRRAFAMGVTISGTGVGGMFWPPVLRALITHVGFRNAMRISGCTCAVLVVAAGCALPFEPGFRRRMQLTVPTPTPTAGFTTTAATTTTTNRSTPSSSARTILRRMTTLPKLDSGVAMSRKFVAQALANFVQAAGYSTPLFFYAAYAQSRGFGADAAANFITLSNASNFVSRIMIGYAADRLGRLNALFVTTVLTAIAVLGFWLPSTFCDVNHDAHGDNGNTCDTDEANVLFFIFTVLYGSFASAYISLFPACLLELFGHRHFTAVSGSLYLVRGAGALVGTPLTGLLIPRATALTQATTYTHAAVTVGALMSAAAVFTAWARVEAQFGTDMNAGAQSTRAQDTNTRTNKWKRKWKA</sequence>
<dbReference type="InterPro" id="IPR020846">
    <property type="entry name" value="MFS_dom"/>
</dbReference>
<feature type="transmembrane region" description="Helical" evidence="4">
    <location>
        <begin position="131"/>
        <end position="150"/>
    </location>
</feature>
<dbReference type="GO" id="GO:0022857">
    <property type="term" value="F:transmembrane transporter activity"/>
    <property type="evidence" value="ECO:0007669"/>
    <property type="project" value="InterPro"/>
</dbReference>
<dbReference type="InterPro" id="IPR050327">
    <property type="entry name" value="Proton-linked_MCT"/>
</dbReference>
<feature type="region of interest" description="Disordered" evidence="3">
    <location>
        <begin position="518"/>
        <end position="540"/>
    </location>
</feature>
<feature type="region of interest" description="Disordered" evidence="3">
    <location>
        <begin position="1"/>
        <end position="33"/>
    </location>
</feature>
<comment type="caution">
    <text evidence="6">The sequence shown here is derived from an EMBL/GenBank/DDBJ whole genome shotgun (WGS) entry which is preliminary data.</text>
</comment>
<dbReference type="InterPro" id="IPR011701">
    <property type="entry name" value="MFS"/>
</dbReference>
<organism evidence="6 7">
    <name type="scientific">Knufia peltigerae</name>
    <dbReference type="NCBI Taxonomy" id="1002370"/>
    <lineage>
        <taxon>Eukaryota</taxon>
        <taxon>Fungi</taxon>
        <taxon>Dikarya</taxon>
        <taxon>Ascomycota</taxon>
        <taxon>Pezizomycotina</taxon>
        <taxon>Eurotiomycetes</taxon>
        <taxon>Chaetothyriomycetidae</taxon>
        <taxon>Chaetothyriales</taxon>
        <taxon>Trichomeriaceae</taxon>
        <taxon>Knufia</taxon>
    </lineage>
</organism>
<proteinExistence type="inferred from homology"/>
<reference evidence="6" key="1">
    <citation type="submission" date="2022-10" db="EMBL/GenBank/DDBJ databases">
        <title>Culturing micro-colonial fungi from biological soil crusts in the Mojave desert and describing Neophaeococcomyces mojavensis, and introducing the new genera and species Taxawa tesnikishii.</title>
        <authorList>
            <person name="Kurbessoian T."/>
            <person name="Stajich J.E."/>
        </authorList>
    </citation>
    <scope>NUCLEOTIDE SEQUENCE</scope>
    <source>
        <strain evidence="6">TK_35</strain>
    </source>
</reference>
<dbReference type="Pfam" id="PF07690">
    <property type="entry name" value="MFS_1"/>
    <property type="match status" value="1"/>
</dbReference>
<dbReference type="Gene3D" id="1.20.1250.20">
    <property type="entry name" value="MFS general substrate transporter like domains"/>
    <property type="match status" value="2"/>
</dbReference>
<evidence type="ECO:0000256" key="3">
    <source>
        <dbReference type="SAM" id="MobiDB-lite"/>
    </source>
</evidence>
<feature type="transmembrane region" description="Helical" evidence="4">
    <location>
        <begin position="189"/>
        <end position="209"/>
    </location>
</feature>
<feature type="transmembrane region" description="Helical" evidence="4">
    <location>
        <begin position="221"/>
        <end position="242"/>
    </location>
</feature>
<feature type="transmembrane region" description="Helical" evidence="4">
    <location>
        <begin position="56"/>
        <end position="82"/>
    </location>
</feature>
<dbReference type="AlphaFoldDB" id="A0AA38XWT8"/>
<keyword evidence="4" id="KW-1133">Transmembrane helix</keyword>
<comment type="similarity">
    <text evidence="2">Belongs to the major facilitator superfamily. Monocarboxylate porter (TC 2.A.1.13) family.</text>
</comment>
<feature type="transmembrane region" description="Helical" evidence="4">
    <location>
        <begin position="484"/>
        <end position="505"/>
    </location>
</feature>